<dbReference type="GO" id="GO:0003676">
    <property type="term" value="F:nucleic acid binding"/>
    <property type="evidence" value="ECO:0007669"/>
    <property type="project" value="InterPro"/>
</dbReference>
<keyword evidence="4" id="KW-0269">Exonuclease</keyword>
<dbReference type="Gene3D" id="3.30.420.10">
    <property type="entry name" value="Ribonuclease H-like superfamily/Ribonuclease H"/>
    <property type="match status" value="1"/>
</dbReference>
<dbReference type="InterPro" id="IPR036397">
    <property type="entry name" value="RNaseH_sf"/>
</dbReference>
<dbReference type="InterPro" id="IPR056589">
    <property type="entry name" value="WH_Egal-1"/>
</dbReference>
<dbReference type="PANTHER" id="PTHR46814">
    <property type="entry name" value="EGALITARIAN, ISOFORM B"/>
    <property type="match status" value="1"/>
</dbReference>
<dbReference type="STRING" id="48709.A0A1D2MNB2"/>
<keyword evidence="5" id="KW-1185">Reference proteome</keyword>
<feature type="coiled-coil region" evidence="1">
    <location>
        <begin position="695"/>
        <end position="722"/>
    </location>
</feature>
<proteinExistence type="predicted"/>
<dbReference type="EMBL" id="LJIJ01000801">
    <property type="protein sequence ID" value="ODM94483.1"/>
    <property type="molecule type" value="Genomic_DNA"/>
</dbReference>
<accession>A0A1D2MNB2</accession>
<feature type="non-terminal residue" evidence="4">
    <location>
        <position position="828"/>
    </location>
</feature>
<evidence type="ECO:0000313" key="4">
    <source>
        <dbReference type="EMBL" id="ODM94483.1"/>
    </source>
</evidence>
<organism evidence="4 5">
    <name type="scientific">Orchesella cincta</name>
    <name type="common">Springtail</name>
    <name type="synonym">Podura cincta</name>
    <dbReference type="NCBI Taxonomy" id="48709"/>
    <lineage>
        <taxon>Eukaryota</taxon>
        <taxon>Metazoa</taxon>
        <taxon>Ecdysozoa</taxon>
        <taxon>Arthropoda</taxon>
        <taxon>Hexapoda</taxon>
        <taxon>Collembola</taxon>
        <taxon>Entomobryomorpha</taxon>
        <taxon>Entomobryoidea</taxon>
        <taxon>Orchesellidae</taxon>
        <taxon>Orchesellinae</taxon>
        <taxon>Orchesella</taxon>
    </lineage>
</organism>
<protein>
    <submittedName>
        <fullName evidence="4">Exonuclease 3'-5' domain-containing protein 1</fullName>
    </submittedName>
</protein>
<name>A0A1D2MNB2_ORCCI</name>
<dbReference type="Pfam" id="PF01612">
    <property type="entry name" value="DNA_pol_A_exo1"/>
    <property type="match status" value="1"/>
</dbReference>
<dbReference type="Proteomes" id="UP000094527">
    <property type="component" value="Unassembled WGS sequence"/>
</dbReference>
<feature type="region of interest" description="Disordered" evidence="2">
    <location>
        <begin position="109"/>
        <end position="132"/>
    </location>
</feature>
<evidence type="ECO:0000256" key="2">
    <source>
        <dbReference type="SAM" id="MobiDB-lite"/>
    </source>
</evidence>
<evidence type="ECO:0000256" key="1">
    <source>
        <dbReference type="SAM" id="Coils"/>
    </source>
</evidence>
<dbReference type="SMART" id="SM00474">
    <property type="entry name" value="35EXOc"/>
    <property type="match status" value="1"/>
</dbReference>
<dbReference type="SUPFAM" id="SSF53098">
    <property type="entry name" value="Ribonuclease H-like"/>
    <property type="match status" value="1"/>
</dbReference>
<dbReference type="Pfam" id="PF23713">
    <property type="entry name" value="WHD_Egal"/>
    <property type="match status" value="3"/>
</dbReference>
<feature type="domain" description="3'-5' exonuclease" evidence="3">
    <location>
        <begin position="417"/>
        <end position="618"/>
    </location>
</feature>
<dbReference type="InterPro" id="IPR002562">
    <property type="entry name" value="3'-5'_exonuclease_dom"/>
</dbReference>
<keyword evidence="4" id="KW-0378">Hydrolase</keyword>
<reference evidence="4 5" key="1">
    <citation type="journal article" date="2016" name="Genome Biol. Evol.">
        <title>Gene Family Evolution Reflects Adaptation to Soil Environmental Stressors in the Genome of the Collembolan Orchesella cincta.</title>
        <authorList>
            <person name="Faddeeva-Vakhrusheva A."/>
            <person name="Derks M.F."/>
            <person name="Anvar S.Y."/>
            <person name="Agamennone V."/>
            <person name="Suring W."/>
            <person name="Smit S."/>
            <person name="van Straalen N.M."/>
            <person name="Roelofs D."/>
        </authorList>
    </citation>
    <scope>NUCLEOTIDE SEQUENCE [LARGE SCALE GENOMIC DNA]</scope>
    <source>
        <tissue evidence="4">Mixed pool</tissue>
    </source>
</reference>
<dbReference type="OrthoDB" id="26838at2759"/>
<dbReference type="GO" id="GO:0006139">
    <property type="term" value="P:nucleobase-containing compound metabolic process"/>
    <property type="evidence" value="ECO:0007669"/>
    <property type="project" value="InterPro"/>
</dbReference>
<keyword evidence="4" id="KW-0540">Nuclease</keyword>
<feature type="compositionally biased region" description="Low complexity" evidence="2">
    <location>
        <begin position="113"/>
        <end position="129"/>
    </location>
</feature>
<gene>
    <name evidence="4" type="ORF">Ocin01_12202</name>
</gene>
<keyword evidence="1" id="KW-0175">Coiled coil</keyword>
<comment type="caution">
    <text evidence="4">The sequence shown here is derived from an EMBL/GenBank/DDBJ whole genome shotgun (WGS) entry which is preliminary data.</text>
</comment>
<evidence type="ECO:0000313" key="5">
    <source>
        <dbReference type="Proteomes" id="UP000094527"/>
    </source>
</evidence>
<dbReference type="InterPro" id="IPR012337">
    <property type="entry name" value="RNaseH-like_sf"/>
</dbReference>
<dbReference type="AlphaFoldDB" id="A0A1D2MNB2"/>
<dbReference type="GO" id="GO:0008408">
    <property type="term" value="F:3'-5' exonuclease activity"/>
    <property type="evidence" value="ECO:0007669"/>
    <property type="project" value="InterPro"/>
</dbReference>
<dbReference type="OMA" id="GNPNKDQ"/>
<sequence length="828" mass="92869">MDPATYEHLRNKTLLFFIEKLLDPAHGNNTGGVGVPPPVVPTTNNNQVLYTNKRTLHDLSCQFGSKGFTKEMRQIAGGSQSGLKKFLLTYPSIFKIDGDMVSYNVNSSVMAQDNSNPHDPNDPDNANSPQTLSSIDNEAVEYFRERLMQYGIGIWVPVKSLLGHRSQAPPHIRHVSGQHIREFTQFLSKYPTTFIINAQDEVLLKEFEHYYESNEHASLLESKSIDKKRIIEYIEFYANCLSERGPMLVEQLFCAGNAKFDDEGGSWDFKTPGDLCTFFKMYPQCFLVHSNLVTFSDSYKVGLEYLKRQTGVPATPTPPKPVVLKPQEEVKKPPKEVKPIVTVALPSQQPSKHAAETPILLQTINQNTEHDYKHDTNVVMQSPTTPVQKTMPLLISHAALCESGDTEELRAYILSRTTIVSNQRKAAQIVDEIIHANEPVALDFEGINLGNDGQITLVQVGTTRGSVFIFDVLTQPGLIETRENSVLGKLLCSETGIVKVMHDCRNDSVNLFRQFGIRLRNVFDTQVAHIVIQMGANGEETEEVASKPSNSKNISLNNLCSVYGTVCNPFKDKVKSVYRHDQKYWSRRPLTKQMIAYASCDVMCLVPSIYETLRAKIAGSDSDALFTELCEEQILTHIEPDEIRSRRRLRKNEADLRALREKLDRAFSVVGDSTVSNSSLVLSNREMRLLNTLMYEHLARHLNLTEEEKEKLKLSLKVAKKLEKMSNSIRASGLDDSNQGACCSSDSTSNSELTSLEYTETFQAAPQQDPRIAQIDSLEAIINRLIDIDPELNNNDDEQLDKSSSSVKHIATQTISTGDIVITKVFDD</sequence>
<dbReference type="PANTHER" id="PTHR46814:SF1">
    <property type="entry name" value="EGALITARIAN, ISOFORM B"/>
    <property type="match status" value="1"/>
</dbReference>
<evidence type="ECO:0000259" key="3">
    <source>
        <dbReference type="SMART" id="SM00474"/>
    </source>
</evidence>